<keyword evidence="3" id="KW-1185">Reference proteome</keyword>
<comment type="caution">
    <text evidence="2">The sequence shown here is derived from an EMBL/GenBank/DDBJ whole genome shotgun (WGS) entry which is preliminary data.</text>
</comment>
<evidence type="ECO:0000256" key="1">
    <source>
        <dbReference type="SAM" id="MobiDB-lite"/>
    </source>
</evidence>
<dbReference type="AlphaFoldDB" id="A0A2P8DS76"/>
<proteinExistence type="predicted"/>
<accession>A0A2P8DS76</accession>
<dbReference type="EMBL" id="PYGA01000002">
    <property type="protein sequence ID" value="PSL00074.1"/>
    <property type="molecule type" value="Genomic_DNA"/>
</dbReference>
<evidence type="ECO:0000313" key="2">
    <source>
        <dbReference type="EMBL" id="PSL00074.1"/>
    </source>
</evidence>
<organism evidence="2 3">
    <name type="scientific">Murinocardiopsis flavida</name>
    <dbReference type="NCBI Taxonomy" id="645275"/>
    <lineage>
        <taxon>Bacteria</taxon>
        <taxon>Bacillati</taxon>
        <taxon>Actinomycetota</taxon>
        <taxon>Actinomycetes</taxon>
        <taxon>Streptosporangiales</taxon>
        <taxon>Nocardiopsidaceae</taxon>
        <taxon>Murinocardiopsis</taxon>
    </lineage>
</organism>
<name>A0A2P8DS76_9ACTN</name>
<dbReference type="Proteomes" id="UP000240542">
    <property type="component" value="Unassembled WGS sequence"/>
</dbReference>
<protein>
    <submittedName>
        <fullName evidence="2">Uncharacterized protein</fullName>
    </submittedName>
</protein>
<sequence>MSASDAIAAGAGSATSEPPESWFSVREPGERSAVRYRPWCQSQFLRLKITKRTTLTRNIRPTAIGKPYVQWVSGITSKFMP</sequence>
<feature type="region of interest" description="Disordered" evidence="1">
    <location>
        <begin position="1"/>
        <end position="24"/>
    </location>
</feature>
<gene>
    <name evidence="2" type="ORF">CLV63_102200</name>
</gene>
<feature type="compositionally biased region" description="Low complexity" evidence="1">
    <location>
        <begin position="1"/>
        <end position="16"/>
    </location>
</feature>
<evidence type="ECO:0000313" key="3">
    <source>
        <dbReference type="Proteomes" id="UP000240542"/>
    </source>
</evidence>
<reference evidence="2 3" key="1">
    <citation type="submission" date="2018-03" db="EMBL/GenBank/DDBJ databases">
        <title>Genomic Encyclopedia of Archaeal and Bacterial Type Strains, Phase II (KMG-II): from individual species to whole genera.</title>
        <authorList>
            <person name="Goeker M."/>
        </authorList>
    </citation>
    <scope>NUCLEOTIDE SEQUENCE [LARGE SCALE GENOMIC DNA]</scope>
    <source>
        <strain evidence="2 3">DSM 45312</strain>
    </source>
</reference>